<protein>
    <recommendedName>
        <fullName evidence="3">Stage 0 sporulation protein A homolog</fullName>
        <ecNumber evidence="2">2.7.13.3</ecNumber>
    </recommendedName>
</protein>
<evidence type="ECO:0000256" key="7">
    <source>
        <dbReference type="ARBA" id="ARBA00023012"/>
    </source>
</evidence>
<dbReference type="InterPro" id="IPR004358">
    <property type="entry name" value="Sig_transdc_His_kin-like_C"/>
</dbReference>
<dbReference type="GO" id="GO:0005886">
    <property type="term" value="C:plasma membrane"/>
    <property type="evidence" value="ECO:0007669"/>
    <property type="project" value="TreeGrafter"/>
</dbReference>
<evidence type="ECO:0000256" key="8">
    <source>
        <dbReference type="ARBA" id="ARBA00024867"/>
    </source>
</evidence>
<feature type="modified residue" description="4-aspartylphosphate" evidence="9">
    <location>
        <position position="57"/>
    </location>
</feature>
<dbReference type="Pfam" id="PF00072">
    <property type="entry name" value="Response_reg"/>
    <property type="match status" value="1"/>
</dbReference>
<dbReference type="PRINTS" id="PR00344">
    <property type="entry name" value="BCTRLSENSOR"/>
</dbReference>
<evidence type="ECO:0000256" key="1">
    <source>
        <dbReference type="ARBA" id="ARBA00000085"/>
    </source>
</evidence>
<feature type="domain" description="Response regulatory" evidence="11">
    <location>
        <begin position="8"/>
        <end position="124"/>
    </location>
</feature>
<keyword evidence="4 9" id="KW-0597">Phosphoprotein</keyword>
<comment type="catalytic activity">
    <reaction evidence="1">
        <text>ATP + protein L-histidine = ADP + protein N-phospho-L-histidine.</text>
        <dbReference type="EC" id="2.7.13.3"/>
    </reaction>
</comment>
<dbReference type="InterPro" id="IPR036890">
    <property type="entry name" value="HATPase_C_sf"/>
</dbReference>
<dbReference type="InterPro" id="IPR001789">
    <property type="entry name" value="Sig_transdc_resp-reg_receiver"/>
</dbReference>
<dbReference type="PROSITE" id="PS50110">
    <property type="entry name" value="RESPONSE_REGULATORY"/>
    <property type="match status" value="1"/>
</dbReference>
<dbReference type="RefSeq" id="WP_185732649.1">
    <property type="nucleotide sequence ID" value="NZ_BHYK01000009.1"/>
</dbReference>
<evidence type="ECO:0000256" key="2">
    <source>
        <dbReference type="ARBA" id="ARBA00012438"/>
    </source>
</evidence>
<keyword evidence="6 12" id="KW-0418">Kinase</keyword>
<dbReference type="GO" id="GO:0009927">
    <property type="term" value="F:histidine phosphotransfer kinase activity"/>
    <property type="evidence" value="ECO:0007669"/>
    <property type="project" value="TreeGrafter"/>
</dbReference>
<dbReference type="SUPFAM" id="SSF55874">
    <property type="entry name" value="ATPase domain of HSP90 chaperone/DNA topoisomerase II/histidine kinase"/>
    <property type="match status" value="1"/>
</dbReference>
<comment type="caution">
    <text evidence="12">The sequence shown here is derived from an EMBL/GenBank/DDBJ whole genome shotgun (WGS) entry which is preliminary data.</text>
</comment>
<comment type="function">
    <text evidence="8">May play the central regulatory role in sporulation. It may be an element of the effector pathway responsible for the activation of sporulation genes in response to nutritional stress. Spo0A may act in concert with spo0H (a sigma factor) to control the expression of some genes that are critical to the sporulation process.</text>
</comment>
<accession>A0A401ULA6</accession>
<dbReference type="Pfam" id="PF02518">
    <property type="entry name" value="HATPase_c"/>
    <property type="match status" value="1"/>
</dbReference>
<dbReference type="InterPro" id="IPR003661">
    <property type="entry name" value="HisK_dim/P_dom"/>
</dbReference>
<dbReference type="Gene3D" id="3.30.565.10">
    <property type="entry name" value="Histidine kinase-like ATPase, C-terminal domain"/>
    <property type="match status" value="1"/>
</dbReference>
<name>A0A401ULA6_9CLOT</name>
<evidence type="ECO:0000259" key="11">
    <source>
        <dbReference type="PROSITE" id="PS50110"/>
    </source>
</evidence>
<keyword evidence="7" id="KW-0902">Two-component regulatory system</keyword>
<keyword evidence="13" id="KW-1185">Reference proteome</keyword>
<evidence type="ECO:0000256" key="3">
    <source>
        <dbReference type="ARBA" id="ARBA00018672"/>
    </source>
</evidence>
<evidence type="ECO:0000256" key="5">
    <source>
        <dbReference type="ARBA" id="ARBA00022679"/>
    </source>
</evidence>
<keyword evidence="5" id="KW-0808">Transferase</keyword>
<dbReference type="AlphaFoldDB" id="A0A401ULA6"/>
<dbReference type="PANTHER" id="PTHR43047">
    <property type="entry name" value="TWO-COMPONENT HISTIDINE PROTEIN KINASE"/>
    <property type="match status" value="1"/>
</dbReference>
<dbReference type="Gene3D" id="3.40.50.2300">
    <property type="match status" value="1"/>
</dbReference>
<dbReference type="SMART" id="SM00448">
    <property type="entry name" value="REC"/>
    <property type="match status" value="1"/>
</dbReference>
<evidence type="ECO:0000256" key="6">
    <source>
        <dbReference type="ARBA" id="ARBA00022777"/>
    </source>
</evidence>
<dbReference type="SUPFAM" id="SSF52172">
    <property type="entry name" value="CheY-like"/>
    <property type="match status" value="1"/>
</dbReference>
<feature type="domain" description="Histidine kinase" evidence="10">
    <location>
        <begin position="153"/>
        <end position="371"/>
    </location>
</feature>
<dbReference type="EC" id="2.7.13.3" evidence="2"/>
<dbReference type="SUPFAM" id="SSF47384">
    <property type="entry name" value="Homodimeric domain of signal transducing histidine kinase"/>
    <property type="match status" value="1"/>
</dbReference>
<dbReference type="SMART" id="SM00387">
    <property type="entry name" value="HATPase_c"/>
    <property type="match status" value="1"/>
</dbReference>
<dbReference type="InterPro" id="IPR036097">
    <property type="entry name" value="HisK_dim/P_sf"/>
</dbReference>
<dbReference type="Proteomes" id="UP000287872">
    <property type="component" value="Unassembled WGS sequence"/>
</dbReference>
<gene>
    <name evidence="12" type="ORF">Ctaglu_19510</name>
</gene>
<dbReference type="PROSITE" id="PS50109">
    <property type="entry name" value="HIS_KIN"/>
    <property type="match status" value="1"/>
</dbReference>
<dbReference type="InterPro" id="IPR005467">
    <property type="entry name" value="His_kinase_dom"/>
</dbReference>
<evidence type="ECO:0000313" key="13">
    <source>
        <dbReference type="Proteomes" id="UP000287872"/>
    </source>
</evidence>
<dbReference type="PANTHER" id="PTHR43047:SF71">
    <property type="entry name" value="HISTIDINE KINASE CONTAINING CHEY-HOMOLOGOUS RECEIVER DOMAIN-RELATED"/>
    <property type="match status" value="1"/>
</dbReference>
<dbReference type="SMART" id="SM00388">
    <property type="entry name" value="HisKA"/>
    <property type="match status" value="1"/>
</dbReference>
<dbReference type="EMBL" id="BHYK01000009">
    <property type="protein sequence ID" value="GCD10328.1"/>
    <property type="molecule type" value="Genomic_DNA"/>
</dbReference>
<dbReference type="InterPro" id="IPR011006">
    <property type="entry name" value="CheY-like_superfamily"/>
</dbReference>
<dbReference type="Gene3D" id="1.10.287.130">
    <property type="match status" value="1"/>
</dbReference>
<evidence type="ECO:0000259" key="10">
    <source>
        <dbReference type="PROSITE" id="PS50109"/>
    </source>
</evidence>
<evidence type="ECO:0000256" key="9">
    <source>
        <dbReference type="PROSITE-ProRule" id="PRU00169"/>
    </source>
</evidence>
<organism evidence="12 13">
    <name type="scientific">Clostridium tagluense</name>
    <dbReference type="NCBI Taxonomy" id="360422"/>
    <lineage>
        <taxon>Bacteria</taxon>
        <taxon>Bacillati</taxon>
        <taxon>Bacillota</taxon>
        <taxon>Clostridia</taxon>
        <taxon>Eubacteriales</taxon>
        <taxon>Clostridiaceae</taxon>
        <taxon>Clostridium</taxon>
    </lineage>
</organism>
<evidence type="ECO:0000256" key="4">
    <source>
        <dbReference type="ARBA" id="ARBA00022553"/>
    </source>
</evidence>
<sequence length="374" mass="41662">MNNQKQFLILVVEDSSLNLQIISDILNGKGYKVAIARNGYEALNFLLENTPDIILLDIIMPGLNGIELCYEIKKSIKTKNIPIIFISALTDISSKVNGFKAGGVDFITKPFQKEEVLARVQIHLALKESMEIIKEQKKQLEESIISKNHFFSIIAHDLKSPFNGLIGITDFFSKSIEEFDKEELALLALDMNKTAINLYRLCENLLDWASLQRGTMAFTPVQFELQGLVKDCVEVLKCNFTQKKIIVKINVAKQNVNCDYDMIHTIMRNLISNAIKFTNIGGCITISSNYLDSGFIEVSVADTGVGMDPSILSKLFRIDIKHGTVGTEGETGTSLGLILCKELVEKNSGKIWAISTMGQGSCFKFTIPSENIFI</sequence>
<dbReference type="InterPro" id="IPR003594">
    <property type="entry name" value="HATPase_dom"/>
</dbReference>
<dbReference type="CDD" id="cd00082">
    <property type="entry name" value="HisKA"/>
    <property type="match status" value="1"/>
</dbReference>
<proteinExistence type="predicted"/>
<dbReference type="GO" id="GO:0000155">
    <property type="term" value="F:phosphorelay sensor kinase activity"/>
    <property type="evidence" value="ECO:0007669"/>
    <property type="project" value="InterPro"/>
</dbReference>
<evidence type="ECO:0000313" key="12">
    <source>
        <dbReference type="EMBL" id="GCD10328.1"/>
    </source>
</evidence>
<reference evidence="12 13" key="1">
    <citation type="submission" date="2018-11" db="EMBL/GenBank/DDBJ databases">
        <title>Genome sequencing and assembly of Clostridium tagluense strain A121.</title>
        <authorList>
            <person name="Murakami T."/>
            <person name="Segawa T."/>
            <person name="Shcherbakova V.A."/>
            <person name="Mori H."/>
            <person name="Yoshimura Y."/>
        </authorList>
    </citation>
    <scope>NUCLEOTIDE SEQUENCE [LARGE SCALE GENOMIC DNA]</scope>
    <source>
        <strain evidence="12 13">A121</strain>
    </source>
</reference>